<name>A0A5B7SWT0_9FLAO</name>
<dbReference type="Proteomes" id="UP000310017">
    <property type="component" value="Chromosome"/>
</dbReference>
<dbReference type="AlphaFoldDB" id="A0A5B7SWT0"/>
<evidence type="ECO:0000256" key="1">
    <source>
        <dbReference type="SAM" id="Phobius"/>
    </source>
</evidence>
<keyword evidence="1" id="KW-1133">Transmembrane helix</keyword>
<feature type="transmembrane region" description="Helical" evidence="1">
    <location>
        <begin position="30"/>
        <end position="48"/>
    </location>
</feature>
<gene>
    <name evidence="2" type="ORF">FGM00_14220</name>
</gene>
<evidence type="ECO:0000313" key="3">
    <source>
        <dbReference type="Proteomes" id="UP000310017"/>
    </source>
</evidence>
<dbReference type="RefSeq" id="WP_138853549.1">
    <property type="nucleotide sequence ID" value="NZ_CP040710.1"/>
</dbReference>
<keyword evidence="3" id="KW-1185">Reference proteome</keyword>
<keyword evidence="1" id="KW-0812">Transmembrane</keyword>
<dbReference type="EMBL" id="CP040710">
    <property type="protein sequence ID" value="QCX01210.1"/>
    <property type="molecule type" value="Genomic_DNA"/>
</dbReference>
<accession>A0A5B7SWT0</accession>
<proteinExistence type="predicted"/>
<organism evidence="2 3">
    <name type="scientific">Aggregatimonas sangjinii</name>
    <dbReference type="NCBI Taxonomy" id="2583587"/>
    <lineage>
        <taxon>Bacteria</taxon>
        <taxon>Pseudomonadati</taxon>
        <taxon>Bacteroidota</taxon>
        <taxon>Flavobacteriia</taxon>
        <taxon>Flavobacteriales</taxon>
        <taxon>Flavobacteriaceae</taxon>
        <taxon>Aggregatimonas</taxon>
    </lineage>
</organism>
<keyword evidence="1" id="KW-0472">Membrane</keyword>
<evidence type="ECO:0000313" key="2">
    <source>
        <dbReference type="EMBL" id="QCX01210.1"/>
    </source>
</evidence>
<sequence>MKTSLLLVIAIFLNTTLLLAEPVALLVEGINPWVFAATESLLLFGYFLNQWLKRFRHNCELELGDFNRFIFKSAKKKS</sequence>
<dbReference type="KEGG" id="asag:FGM00_14220"/>
<protein>
    <submittedName>
        <fullName evidence="2">Uncharacterized protein</fullName>
    </submittedName>
</protein>
<reference evidence="2 3" key="1">
    <citation type="submission" date="2019-05" db="EMBL/GenBank/DDBJ databases">
        <title>Genome sequencing of F202Z8.</title>
        <authorList>
            <person name="Kwon Y.M."/>
        </authorList>
    </citation>
    <scope>NUCLEOTIDE SEQUENCE [LARGE SCALE GENOMIC DNA]</scope>
    <source>
        <strain evidence="2 3">F202Z8</strain>
    </source>
</reference>